<feature type="non-terminal residue" evidence="2">
    <location>
        <position position="1"/>
    </location>
</feature>
<feature type="compositionally biased region" description="Basic residues" evidence="1">
    <location>
        <begin position="18"/>
        <end position="35"/>
    </location>
</feature>
<gene>
    <name evidence="2" type="ORF">AVDCRST_MAG08-2999</name>
</gene>
<feature type="region of interest" description="Disordered" evidence="1">
    <location>
        <begin position="1"/>
        <end position="59"/>
    </location>
</feature>
<dbReference type="EMBL" id="CADCTG010000221">
    <property type="protein sequence ID" value="CAA9267087.1"/>
    <property type="molecule type" value="Genomic_DNA"/>
</dbReference>
<feature type="non-terminal residue" evidence="2">
    <location>
        <position position="59"/>
    </location>
</feature>
<proteinExistence type="predicted"/>
<dbReference type="AlphaFoldDB" id="A0A6J4J0E4"/>
<name>A0A6J4J0E4_9PROT</name>
<evidence type="ECO:0000313" key="2">
    <source>
        <dbReference type="EMBL" id="CAA9267087.1"/>
    </source>
</evidence>
<protein>
    <submittedName>
        <fullName evidence="2">Uncharacterized protein</fullName>
    </submittedName>
</protein>
<evidence type="ECO:0000256" key="1">
    <source>
        <dbReference type="SAM" id="MobiDB-lite"/>
    </source>
</evidence>
<accession>A0A6J4J0E4</accession>
<sequence length="59" mass="7013">DQAQIRRARHAEADTARRPRHPQRVRHQRLQRHLRLLQLRPRQGLRDAPQMAGRGPLRG</sequence>
<reference evidence="2" key="1">
    <citation type="submission" date="2020-02" db="EMBL/GenBank/DDBJ databases">
        <authorList>
            <person name="Meier V. D."/>
        </authorList>
    </citation>
    <scope>NUCLEOTIDE SEQUENCE</scope>
    <source>
        <strain evidence="2">AVDCRST_MAG08</strain>
    </source>
</reference>
<organism evidence="2">
    <name type="scientific">uncultured Acetobacteraceae bacterium</name>
    <dbReference type="NCBI Taxonomy" id="169975"/>
    <lineage>
        <taxon>Bacteria</taxon>
        <taxon>Pseudomonadati</taxon>
        <taxon>Pseudomonadota</taxon>
        <taxon>Alphaproteobacteria</taxon>
        <taxon>Acetobacterales</taxon>
        <taxon>Acetobacteraceae</taxon>
        <taxon>environmental samples</taxon>
    </lineage>
</organism>